<accession>A0A3E4UJ98</accession>
<dbReference type="Proteomes" id="UP000261223">
    <property type="component" value="Unassembled WGS sequence"/>
</dbReference>
<name>A0A3E4UJ98_BACSE</name>
<proteinExistence type="predicted"/>
<reference evidence="1 2" key="1">
    <citation type="submission" date="2018-08" db="EMBL/GenBank/DDBJ databases">
        <title>A genome reference for cultivated species of the human gut microbiota.</title>
        <authorList>
            <person name="Zou Y."/>
            <person name="Xue W."/>
            <person name="Luo G."/>
        </authorList>
    </citation>
    <scope>NUCLEOTIDE SEQUENCE [LARGE SCALE GENOMIC DNA]</scope>
    <source>
        <strain evidence="1 2">TF03-6</strain>
    </source>
</reference>
<dbReference type="Gene3D" id="2.120.10.30">
    <property type="entry name" value="TolB, C-terminal domain"/>
    <property type="match status" value="1"/>
</dbReference>
<dbReference type="AlphaFoldDB" id="A0A3E4UJ98"/>
<dbReference type="SUPFAM" id="SSF63825">
    <property type="entry name" value="YWTD domain"/>
    <property type="match status" value="1"/>
</dbReference>
<evidence type="ECO:0000313" key="1">
    <source>
        <dbReference type="EMBL" id="RGM09599.1"/>
    </source>
</evidence>
<dbReference type="InterPro" id="IPR011042">
    <property type="entry name" value="6-blade_b-propeller_TolB-like"/>
</dbReference>
<comment type="caution">
    <text evidence="1">The sequence shown here is derived from an EMBL/GenBank/DDBJ whole genome shotgun (WGS) entry which is preliminary data.</text>
</comment>
<protein>
    <submittedName>
        <fullName evidence="1">6-bladed beta-propeller</fullName>
    </submittedName>
</protein>
<evidence type="ECO:0000313" key="2">
    <source>
        <dbReference type="Proteomes" id="UP000261223"/>
    </source>
</evidence>
<organism evidence="1 2">
    <name type="scientific">Bacteroides stercoris</name>
    <dbReference type="NCBI Taxonomy" id="46506"/>
    <lineage>
        <taxon>Bacteria</taxon>
        <taxon>Pseudomonadati</taxon>
        <taxon>Bacteroidota</taxon>
        <taxon>Bacteroidia</taxon>
        <taxon>Bacteroidales</taxon>
        <taxon>Bacteroidaceae</taxon>
        <taxon>Bacteroides</taxon>
    </lineage>
</organism>
<sequence>MHLLLFSSSCVKDKDVGVEIINLKLEDADNAPVFSEYSYISLETNDDALLENIVKVELLDDDIFILSSYGGNIYHFTSSGKFVRKWLRGNGPGELIFPTDFFVDSSKKEIIVLDLYRTLKRYSFAGDFLAEEHKEIPYFSFTLHNRDTLLFDSNLSEKSANQLAVYNPKGRREYLPKNTNLKKVGFMPSNVFAQRDDEHLYVSYILSDTIYDYSFKNDTILPAYYVDIDEPSITDLSDTFFDSARDFDNMANDISEMSKLSYWNNNLFFIVYYQKKYYYVMYNMVQKTVHLYSKLSNSLLNASHYVGRNEDGIICMYTISELKSMDLLDTDLKRTVLNAREEDNPILVVYDFKSNKE</sequence>
<dbReference type="Pfam" id="PF17170">
    <property type="entry name" value="DUF5128"/>
    <property type="match status" value="1"/>
</dbReference>
<gene>
    <name evidence="1" type="ORF">DXC34_17085</name>
</gene>
<dbReference type="EMBL" id="QSSV01000031">
    <property type="protein sequence ID" value="RGM09599.1"/>
    <property type="molecule type" value="Genomic_DNA"/>
</dbReference>